<dbReference type="PANTHER" id="PTHR12631">
    <property type="entry name" value="ALPHA-L-IDURONIDASE"/>
    <property type="match status" value="1"/>
</dbReference>
<organism evidence="2 3">
    <name type="scientific">Pedobacter nutrimenti</name>
    <dbReference type="NCBI Taxonomy" id="1241337"/>
    <lineage>
        <taxon>Bacteria</taxon>
        <taxon>Pseudomonadati</taxon>
        <taxon>Bacteroidota</taxon>
        <taxon>Sphingobacteriia</taxon>
        <taxon>Sphingobacteriales</taxon>
        <taxon>Sphingobacteriaceae</taxon>
        <taxon>Pedobacter</taxon>
    </lineage>
</organism>
<dbReference type="RefSeq" id="WP_110826975.1">
    <property type="nucleotide sequence ID" value="NZ_QKLU01000001.1"/>
</dbReference>
<dbReference type="Gene3D" id="3.20.20.80">
    <property type="entry name" value="Glycosidases"/>
    <property type="match status" value="1"/>
</dbReference>
<evidence type="ECO:0000256" key="1">
    <source>
        <dbReference type="SAM" id="SignalP"/>
    </source>
</evidence>
<accession>A0A318UKB6</accession>
<dbReference type="Proteomes" id="UP000248198">
    <property type="component" value="Unassembled WGS sequence"/>
</dbReference>
<dbReference type="AlphaFoldDB" id="A0A318UKB6"/>
<keyword evidence="1" id="KW-0732">Signal</keyword>
<dbReference type="GO" id="GO:0004553">
    <property type="term" value="F:hydrolase activity, hydrolyzing O-glycosyl compounds"/>
    <property type="evidence" value="ECO:0007669"/>
    <property type="project" value="TreeGrafter"/>
</dbReference>
<dbReference type="SUPFAM" id="SSF51445">
    <property type="entry name" value="(Trans)glycosidases"/>
    <property type="match status" value="1"/>
</dbReference>
<gene>
    <name evidence="2" type="ORF">B0O44_101351</name>
</gene>
<feature type="signal peptide" evidence="1">
    <location>
        <begin position="1"/>
        <end position="20"/>
    </location>
</feature>
<proteinExistence type="predicted"/>
<keyword evidence="3" id="KW-1185">Reference proteome</keyword>
<dbReference type="OrthoDB" id="177731at2"/>
<feature type="chain" id="PRO_5016368030" description="Beta-galactosidase" evidence="1">
    <location>
        <begin position="21"/>
        <end position="530"/>
    </location>
</feature>
<name>A0A318UKB6_9SPHI</name>
<dbReference type="PANTHER" id="PTHR12631:SF10">
    <property type="entry name" value="BETA-XYLOSIDASE-LIKE PROTEIN-RELATED"/>
    <property type="match status" value="1"/>
</dbReference>
<evidence type="ECO:0000313" key="3">
    <source>
        <dbReference type="Proteomes" id="UP000248198"/>
    </source>
</evidence>
<evidence type="ECO:0000313" key="2">
    <source>
        <dbReference type="EMBL" id="PYF76876.1"/>
    </source>
</evidence>
<comment type="caution">
    <text evidence="2">The sequence shown here is derived from an EMBL/GenBank/DDBJ whole genome shotgun (WGS) entry which is preliminary data.</text>
</comment>
<evidence type="ECO:0008006" key="4">
    <source>
        <dbReference type="Google" id="ProtNLM"/>
    </source>
</evidence>
<dbReference type="EMBL" id="QKLU01000001">
    <property type="protein sequence ID" value="PYF76876.1"/>
    <property type="molecule type" value="Genomic_DNA"/>
</dbReference>
<protein>
    <recommendedName>
        <fullName evidence="4">Beta-galactosidase</fullName>
    </recommendedName>
</protein>
<reference evidence="2 3" key="1">
    <citation type="submission" date="2018-06" db="EMBL/GenBank/DDBJ databases">
        <title>Genomic Encyclopedia of Archaeal and Bacterial Type Strains, Phase II (KMG-II): from individual species to whole genera.</title>
        <authorList>
            <person name="Goeker M."/>
        </authorList>
    </citation>
    <scope>NUCLEOTIDE SEQUENCE [LARGE SCALE GENOMIC DNA]</scope>
    <source>
        <strain evidence="2 3">DSM 27372</strain>
    </source>
</reference>
<sequence length="530" mass="59547">MAPVLQRFKFVFFFLALFFAACSPEHRSEIAHKGVQLNAMFGINAHEWDFSQQPSGANDGKIYEPKMDLIKSFTSVRHYIDWDKLETTQGNYTFNPTHKGGWNYDVIYERCKAEGIDVLPCIKNTPDWMYNTYPSNQRDEDNIPLFNGADRTKPASYIDMAKLGFQFAARYGANKKVDSSLVKVNPKERWVGDGVNQVKIGMGLIKYIECNNEPDKWWKGKRAQYTPQEFAACLSAFYDGNKGKMGKGVGVKNADPSIKVVMGGIAKPDVNFVKDIVEWCKKNRGYKADGSVDLCFDIMNYHMYSNDNTSWFGNFTSKKRGVAPELNKMGKVADSFVDYARSLGPNIQVWSTELGYDLRDQSVQRAIPIGSKSALLTQADWIVRSALLYARHDIDRVFFYQLFDQDAPGTNSGTPFGNSGLVTEKGRRPAADYLVQVNKLMGNYFFNQTISTDPIVDVYKLGSKVMFVLVVPDEVGRTAHYELNLKGAKSAVIYTLKAGADQAEEKKVPVNGGKIEVEVTETPVFVQPVL</sequence>
<dbReference type="InterPro" id="IPR051923">
    <property type="entry name" value="Glycosyl_Hydrolase_39"/>
</dbReference>
<dbReference type="InterPro" id="IPR017853">
    <property type="entry name" value="GH"/>
</dbReference>
<dbReference type="PROSITE" id="PS51257">
    <property type="entry name" value="PROKAR_LIPOPROTEIN"/>
    <property type="match status" value="1"/>
</dbReference>